<dbReference type="SUPFAM" id="SSF52980">
    <property type="entry name" value="Restriction endonuclease-like"/>
    <property type="match status" value="1"/>
</dbReference>
<gene>
    <name evidence="4" type="ORF">DWX31_24620</name>
    <name evidence="3" type="ORF">ERS852407_05647</name>
</gene>
<reference evidence="4 6" key="2">
    <citation type="submission" date="2018-08" db="EMBL/GenBank/DDBJ databases">
        <title>A genome reference for cultivated species of the human gut microbiota.</title>
        <authorList>
            <person name="Zou Y."/>
            <person name="Xue W."/>
            <person name="Luo G."/>
        </authorList>
    </citation>
    <scope>NUCLEOTIDE SEQUENCE [LARGE SCALE GENOMIC DNA]</scope>
    <source>
        <strain evidence="4 6">AF19-13AC</strain>
    </source>
</reference>
<evidence type="ECO:0000313" key="4">
    <source>
        <dbReference type="EMBL" id="RGD67943.1"/>
    </source>
</evidence>
<dbReference type="PANTHER" id="PTHR34704">
    <property type="entry name" value="ATPASE"/>
    <property type="match status" value="1"/>
</dbReference>
<sequence>MFIGRKMELSFLEEKYKREDGQLIVLYGRRRVGKTETLKEFCKGKPHIFYSCRECTDRQQLLSYSEKVLKTGIPAAQYIHEFQDWESAFTSILELPGNGKKLLVIDEFPYMCKANETIPSILQNLWDSSLKDANIMIILCGSAMSFIEKEILAEKNPLYGRATGIYKMTEMPFSDVIKFFPNYTPMDQITVFAILGGIPHYLRQFDNKITIEENIKKNILTKGSVLYSEVEFLLRQELRETAVYNTIIEAIALGNTTLNDIFNKTQIEKNKLTVYIKNLMDLQIVEREFSVADSVKERAKSNKGLYQLTDNFFRFWYSFVFTTYSDLEAGDTEGVMKYVVTPQLHEFTAFVFESLCRDYIRLLNRQEKLPYRYSKIGRWWGRVTQRTDSGTGRKSYTTYETEIDVMAVDQQSKHYILGECKYKASLFDLADYKTLESKWSKTDDAEYSFYLFSQSGFTEPLLQLESKGKLVCITLEQMVSDFISLFPNT</sequence>
<evidence type="ECO:0000259" key="2">
    <source>
        <dbReference type="Pfam" id="PF03008"/>
    </source>
</evidence>
<feature type="domain" description="DUF234" evidence="2">
    <location>
        <begin position="316"/>
        <end position="424"/>
    </location>
</feature>
<dbReference type="InterPro" id="IPR027417">
    <property type="entry name" value="P-loop_NTPase"/>
</dbReference>
<evidence type="ECO:0000313" key="6">
    <source>
        <dbReference type="Proteomes" id="UP000261023"/>
    </source>
</evidence>
<dbReference type="Pfam" id="PF03008">
    <property type="entry name" value="DUF234"/>
    <property type="match status" value="1"/>
</dbReference>
<dbReference type="InterPro" id="IPR004256">
    <property type="entry name" value="DUF234"/>
</dbReference>
<dbReference type="Proteomes" id="UP000095651">
    <property type="component" value="Unassembled WGS sequence"/>
</dbReference>
<dbReference type="InterPro" id="IPR011579">
    <property type="entry name" value="ATPase_dom"/>
</dbReference>
<dbReference type="RefSeq" id="WP_002600518.1">
    <property type="nucleotide sequence ID" value="NZ_CABIXC010000025.1"/>
</dbReference>
<dbReference type="EMBL" id="QTJW01000020">
    <property type="protein sequence ID" value="RGD67943.1"/>
    <property type="molecule type" value="Genomic_DNA"/>
</dbReference>
<dbReference type="EMBL" id="CYZE01000025">
    <property type="protein sequence ID" value="CUP33869.1"/>
    <property type="molecule type" value="Genomic_DNA"/>
</dbReference>
<name>A0A174MJI8_9FIRM</name>
<dbReference type="Proteomes" id="UP000261023">
    <property type="component" value="Unassembled WGS sequence"/>
</dbReference>
<dbReference type="GO" id="GO:0005524">
    <property type="term" value="F:ATP binding"/>
    <property type="evidence" value="ECO:0007669"/>
    <property type="project" value="UniProtKB-KW"/>
</dbReference>
<proteinExistence type="predicted"/>
<reference evidence="3 5" key="1">
    <citation type="submission" date="2015-09" db="EMBL/GenBank/DDBJ databases">
        <authorList>
            <consortium name="Pathogen Informatics"/>
        </authorList>
    </citation>
    <scope>NUCLEOTIDE SEQUENCE [LARGE SCALE GENOMIC DNA]</scope>
    <source>
        <strain evidence="3 5">2789STDY5608850</strain>
    </source>
</reference>
<keyword evidence="4" id="KW-0547">Nucleotide-binding</keyword>
<protein>
    <submittedName>
        <fullName evidence="4">ATP-binding protein</fullName>
    </submittedName>
    <submittedName>
        <fullName evidence="3">Putative ATPase</fullName>
    </submittedName>
</protein>
<dbReference type="InterPro" id="IPR011335">
    <property type="entry name" value="Restrct_endonuc-II-like"/>
</dbReference>
<dbReference type="OrthoDB" id="9813134at2"/>
<dbReference type="SUPFAM" id="SSF52540">
    <property type="entry name" value="P-loop containing nucleoside triphosphate hydrolases"/>
    <property type="match status" value="1"/>
</dbReference>
<keyword evidence="4" id="KW-0067">ATP-binding</keyword>
<dbReference type="Gene3D" id="3.40.50.300">
    <property type="entry name" value="P-loop containing nucleotide triphosphate hydrolases"/>
    <property type="match status" value="1"/>
</dbReference>
<dbReference type="AlphaFoldDB" id="A0A174MJI8"/>
<accession>A0A174MJI8</accession>
<evidence type="ECO:0000259" key="1">
    <source>
        <dbReference type="Pfam" id="PF01637"/>
    </source>
</evidence>
<feature type="domain" description="ATPase" evidence="1">
    <location>
        <begin position="2"/>
        <end position="204"/>
    </location>
</feature>
<evidence type="ECO:0000313" key="3">
    <source>
        <dbReference type="EMBL" id="CUP33869.1"/>
    </source>
</evidence>
<dbReference type="PANTHER" id="PTHR34704:SF1">
    <property type="entry name" value="ATPASE"/>
    <property type="match status" value="1"/>
</dbReference>
<evidence type="ECO:0000313" key="5">
    <source>
        <dbReference type="Proteomes" id="UP000095651"/>
    </source>
</evidence>
<organism evidence="3 5">
    <name type="scientific">Hungatella hathewayi</name>
    <dbReference type="NCBI Taxonomy" id="154046"/>
    <lineage>
        <taxon>Bacteria</taxon>
        <taxon>Bacillati</taxon>
        <taxon>Bacillota</taxon>
        <taxon>Clostridia</taxon>
        <taxon>Lachnospirales</taxon>
        <taxon>Lachnospiraceae</taxon>
        <taxon>Hungatella</taxon>
    </lineage>
</organism>
<dbReference type="Pfam" id="PF01637">
    <property type="entry name" value="ATPase_2"/>
    <property type="match status" value="1"/>
</dbReference>